<dbReference type="RefSeq" id="WP_344492736.1">
    <property type="nucleotide sequence ID" value="NZ_BAAAQX010000043.1"/>
</dbReference>
<evidence type="ECO:0000256" key="1">
    <source>
        <dbReference type="ARBA" id="ARBA00004442"/>
    </source>
</evidence>
<dbReference type="CDD" id="cd07185">
    <property type="entry name" value="OmpA_C-like"/>
    <property type="match status" value="1"/>
</dbReference>
<evidence type="ECO:0000259" key="5">
    <source>
        <dbReference type="PROSITE" id="PS51123"/>
    </source>
</evidence>
<evidence type="ECO:0000256" key="4">
    <source>
        <dbReference type="PROSITE-ProRule" id="PRU00473"/>
    </source>
</evidence>
<keyword evidence="3" id="KW-0998">Cell outer membrane</keyword>
<dbReference type="Gene3D" id="3.30.1330.60">
    <property type="entry name" value="OmpA-like domain"/>
    <property type="match status" value="1"/>
</dbReference>
<evidence type="ECO:0000313" key="7">
    <source>
        <dbReference type="Proteomes" id="UP001499843"/>
    </source>
</evidence>
<sequence length="195" mass="20405">MFRSLSVALALVLSPGLVPSLVPGLVPSLSPTPVPSPPADATGAVEDLVLPVEDIVGEVESMDGAESESKVGQQVTVAVTSDVLFAVDKWQLTAKARQRLAKVAAKVAAEGAGGVVKVEGHTDDQGTDAYNVTLSQRRARAVEVEVRRLLPAGVTLEAHGYGESRPKVPNVIDGKPVAENRAKNRRVEIVFTAKG</sequence>
<dbReference type="Proteomes" id="UP001499843">
    <property type="component" value="Unassembled WGS sequence"/>
</dbReference>
<proteinExistence type="predicted"/>
<comment type="subcellular location">
    <subcellularLocation>
        <location evidence="1">Cell outer membrane</location>
    </subcellularLocation>
</comment>
<keyword evidence="7" id="KW-1185">Reference proteome</keyword>
<organism evidence="6 7">
    <name type="scientific">Nonomuraea monospora</name>
    <dbReference type="NCBI Taxonomy" id="568818"/>
    <lineage>
        <taxon>Bacteria</taxon>
        <taxon>Bacillati</taxon>
        <taxon>Actinomycetota</taxon>
        <taxon>Actinomycetes</taxon>
        <taxon>Streptosporangiales</taxon>
        <taxon>Streptosporangiaceae</taxon>
        <taxon>Nonomuraea</taxon>
    </lineage>
</organism>
<gene>
    <name evidence="6" type="ORF">GCM10009850_101590</name>
</gene>
<reference evidence="6 7" key="1">
    <citation type="journal article" date="2019" name="Int. J. Syst. Evol. Microbiol.">
        <title>The Global Catalogue of Microorganisms (GCM) 10K type strain sequencing project: providing services to taxonomists for standard genome sequencing and annotation.</title>
        <authorList>
            <consortium name="The Broad Institute Genomics Platform"/>
            <consortium name="The Broad Institute Genome Sequencing Center for Infectious Disease"/>
            <person name="Wu L."/>
            <person name="Ma J."/>
        </authorList>
    </citation>
    <scope>NUCLEOTIDE SEQUENCE [LARGE SCALE GENOMIC DNA]</scope>
    <source>
        <strain evidence="6 7">JCM 16114</strain>
    </source>
</reference>
<protein>
    <recommendedName>
        <fullName evidence="5">OmpA-like domain-containing protein</fullName>
    </recommendedName>
</protein>
<dbReference type="Pfam" id="PF00691">
    <property type="entry name" value="OmpA"/>
    <property type="match status" value="1"/>
</dbReference>
<evidence type="ECO:0000313" key="6">
    <source>
        <dbReference type="EMBL" id="GAA2214694.1"/>
    </source>
</evidence>
<dbReference type="InterPro" id="IPR006665">
    <property type="entry name" value="OmpA-like"/>
</dbReference>
<evidence type="ECO:0000256" key="2">
    <source>
        <dbReference type="ARBA" id="ARBA00023136"/>
    </source>
</evidence>
<dbReference type="InterPro" id="IPR006664">
    <property type="entry name" value="OMP_bac"/>
</dbReference>
<dbReference type="PANTHER" id="PTHR30329:SF21">
    <property type="entry name" value="LIPOPROTEIN YIAD-RELATED"/>
    <property type="match status" value="1"/>
</dbReference>
<keyword evidence="2 4" id="KW-0472">Membrane</keyword>
<comment type="caution">
    <text evidence="6">The sequence shown here is derived from an EMBL/GenBank/DDBJ whole genome shotgun (WGS) entry which is preliminary data.</text>
</comment>
<name>A0ABN3CYY4_9ACTN</name>
<dbReference type="PANTHER" id="PTHR30329">
    <property type="entry name" value="STATOR ELEMENT OF FLAGELLAR MOTOR COMPLEX"/>
    <property type="match status" value="1"/>
</dbReference>
<dbReference type="InterPro" id="IPR050330">
    <property type="entry name" value="Bact_OuterMem_StrucFunc"/>
</dbReference>
<dbReference type="InterPro" id="IPR036737">
    <property type="entry name" value="OmpA-like_sf"/>
</dbReference>
<feature type="domain" description="OmpA-like" evidence="5">
    <location>
        <begin position="72"/>
        <end position="195"/>
    </location>
</feature>
<dbReference type="SUPFAM" id="SSF103088">
    <property type="entry name" value="OmpA-like"/>
    <property type="match status" value="1"/>
</dbReference>
<dbReference type="PROSITE" id="PS51123">
    <property type="entry name" value="OMPA_2"/>
    <property type="match status" value="1"/>
</dbReference>
<accession>A0ABN3CYY4</accession>
<dbReference type="PRINTS" id="PR01021">
    <property type="entry name" value="OMPADOMAIN"/>
</dbReference>
<evidence type="ECO:0000256" key="3">
    <source>
        <dbReference type="ARBA" id="ARBA00023237"/>
    </source>
</evidence>
<dbReference type="EMBL" id="BAAAQX010000043">
    <property type="protein sequence ID" value="GAA2214694.1"/>
    <property type="molecule type" value="Genomic_DNA"/>
</dbReference>